<sequence length="320" mass="35059">MRETRADTARAVGLTVLLHLVPVAVWLIGWLIALLWPRPMATASAGSPVEAEMVAASDLSAAMRRTLRDRPDPIPDPLPEPEPEDADPLPQPEPEPSPQDSPTPQQNTAQDFIPVPDQESQEAVVDQATPLPATTTTPQPEKKRQEQVDLSQLERQQQAEARRRLAEMNASLERDKQLADIRRRRAEAARQAEMAEARLQQLADARATQASRSTPAQAGNNGTDTGLAARYRDALTRAILSKWVRPDNVALGARCKLIIRQLPGGEVADGGVEFSSPCAYDEAGRKSIEAAVLKAQPLPFAGFEPVFQRTLILNFEAQER</sequence>
<name>A0A3M8SSD5_9GAMM</name>
<dbReference type="Proteomes" id="UP000267049">
    <property type="component" value="Unassembled WGS sequence"/>
</dbReference>
<feature type="compositionally biased region" description="Low complexity" evidence="1">
    <location>
        <begin position="127"/>
        <end position="139"/>
    </location>
</feature>
<evidence type="ECO:0000313" key="4">
    <source>
        <dbReference type="Proteomes" id="UP000267049"/>
    </source>
</evidence>
<dbReference type="OrthoDB" id="5948502at2"/>
<dbReference type="AlphaFoldDB" id="A0A3M8SSD5"/>
<accession>A0A3M8SSD5</accession>
<keyword evidence="4" id="KW-1185">Reference proteome</keyword>
<feature type="compositionally biased region" description="Polar residues" evidence="1">
    <location>
        <begin position="208"/>
        <end position="224"/>
    </location>
</feature>
<feature type="region of interest" description="Disordered" evidence="1">
    <location>
        <begin position="68"/>
        <end position="165"/>
    </location>
</feature>
<feature type="transmembrane region" description="Helical" evidence="2">
    <location>
        <begin position="12"/>
        <end position="36"/>
    </location>
</feature>
<feature type="region of interest" description="Disordered" evidence="1">
    <location>
        <begin position="202"/>
        <end position="225"/>
    </location>
</feature>
<dbReference type="SUPFAM" id="SSF74653">
    <property type="entry name" value="TolA/TonB C-terminal domain"/>
    <property type="match status" value="1"/>
</dbReference>
<protein>
    <submittedName>
        <fullName evidence="3">Protein TolA</fullName>
    </submittedName>
</protein>
<evidence type="ECO:0000256" key="1">
    <source>
        <dbReference type="SAM" id="MobiDB-lite"/>
    </source>
</evidence>
<keyword evidence="2" id="KW-0812">Transmembrane</keyword>
<dbReference type="EMBL" id="RIBS01000003">
    <property type="protein sequence ID" value="RNF84219.1"/>
    <property type="molecule type" value="Genomic_DNA"/>
</dbReference>
<dbReference type="RefSeq" id="WP_123087405.1">
    <property type="nucleotide sequence ID" value="NZ_RIBS01000003.1"/>
</dbReference>
<keyword evidence="2" id="KW-1133">Transmembrane helix</keyword>
<reference evidence="3 4" key="1">
    <citation type="submission" date="2018-11" db="EMBL/GenBank/DDBJ databases">
        <title>Lysobacter cryohumiis sp. nov., isolated from soil in the Tianshan Mountains, Xinjiang, China.</title>
        <authorList>
            <person name="Luo Y."/>
            <person name="Sheng H."/>
        </authorList>
    </citation>
    <scope>NUCLEOTIDE SEQUENCE [LARGE SCALE GENOMIC DNA]</scope>
    <source>
        <strain evidence="3 4">ZS60</strain>
    </source>
</reference>
<feature type="compositionally biased region" description="Pro residues" evidence="1">
    <location>
        <begin position="89"/>
        <end position="101"/>
    </location>
</feature>
<gene>
    <name evidence="3" type="ORF">EER27_07440</name>
</gene>
<dbReference type="Gene3D" id="3.30.1150.10">
    <property type="match status" value="1"/>
</dbReference>
<comment type="caution">
    <text evidence="3">The sequence shown here is derived from an EMBL/GenBank/DDBJ whole genome shotgun (WGS) entry which is preliminary data.</text>
</comment>
<evidence type="ECO:0000256" key="2">
    <source>
        <dbReference type="SAM" id="Phobius"/>
    </source>
</evidence>
<organism evidence="3 4">
    <name type="scientific">Montanilutibacter psychrotolerans</name>
    <dbReference type="NCBI Taxonomy" id="1327343"/>
    <lineage>
        <taxon>Bacteria</taxon>
        <taxon>Pseudomonadati</taxon>
        <taxon>Pseudomonadota</taxon>
        <taxon>Gammaproteobacteria</taxon>
        <taxon>Lysobacterales</taxon>
        <taxon>Lysobacteraceae</taxon>
        <taxon>Montanilutibacter</taxon>
    </lineage>
</organism>
<proteinExistence type="predicted"/>
<keyword evidence="2" id="KW-0472">Membrane</keyword>
<evidence type="ECO:0000313" key="3">
    <source>
        <dbReference type="EMBL" id="RNF84219.1"/>
    </source>
</evidence>